<gene>
    <name evidence="2" type="ORF">PVAP13_2NG436503</name>
</gene>
<evidence type="ECO:0000313" key="2">
    <source>
        <dbReference type="EMBL" id="KAG2636168.1"/>
    </source>
</evidence>
<feature type="compositionally biased region" description="Low complexity" evidence="1">
    <location>
        <begin position="202"/>
        <end position="214"/>
    </location>
</feature>
<proteinExistence type="predicted"/>
<evidence type="ECO:0000256" key="1">
    <source>
        <dbReference type="SAM" id="MobiDB-lite"/>
    </source>
</evidence>
<protein>
    <submittedName>
        <fullName evidence="2">Uncharacterized protein</fullName>
    </submittedName>
</protein>
<evidence type="ECO:0000313" key="3">
    <source>
        <dbReference type="Proteomes" id="UP000823388"/>
    </source>
</evidence>
<keyword evidence="3" id="KW-1185">Reference proteome</keyword>
<comment type="caution">
    <text evidence="2">The sequence shown here is derived from an EMBL/GenBank/DDBJ whole genome shotgun (WGS) entry which is preliminary data.</text>
</comment>
<name>A0A8T0VMR1_PANVG</name>
<dbReference type="EMBL" id="CM029040">
    <property type="protein sequence ID" value="KAG2636168.1"/>
    <property type="molecule type" value="Genomic_DNA"/>
</dbReference>
<sequence length="249" mass="27480">MFELSNVQARQTPTAGPNANLILKAFRPTAQRPRAPLPRLCLHPFPSQSQVPIALLSPDLPPEPYPSCSHGDRGARPAPPAAPPLPVARPILLCRLSRRRLGHPSPRRRIGQGRRPHRARPRHRPRRRAPRGGRPLRADPPPRARQRGAHRAGLPPPRGDRRVLRRVRGPHRAGVARQAAAAVLRGAIRAHPRVQEPRAQQARAPGLPGRPRARAAGDGRRRPRAQAVGHPVMACLDERQGREVRLSTL</sequence>
<dbReference type="AlphaFoldDB" id="A0A8T0VMR1"/>
<dbReference type="Proteomes" id="UP000823388">
    <property type="component" value="Chromosome 2N"/>
</dbReference>
<accession>A0A8T0VMR1</accession>
<feature type="region of interest" description="Disordered" evidence="1">
    <location>
        <begin position="194"/>
        <end position="229"/>
    </location>
</feature>
<feature type="compositionally biased region" description="Pro residues" evidence="1">
    <location>
        <begin position="77"/>
        <end position="87"/>
    </location>
</feature>
<feature type="compositionally biased region" description="Basic residues" evidence="1">
    <location>
        <begin position="96"/>
        <end position="131"/>
    </location>
</feature>
<organism evidence="2 3">
    <name type="scientific">Panicum virgatum</name>
    <name type="common">Blackwell switchgrass</name>
    <dbReference type="NCBI Taxonomy" id="38727"/>
    <lineage>
        <taxon>Eukaryota</taxon>
        <taxon>Viridiplantae</taxon>
        <taxon>Streptophyta</taxon>
        <taxon>Embryophyta</taxon>
        <taxon>Tracheophyta</taxon>
        <taxon>Spermatophyta</taxon>
        <taxon>Magnoliopsida</taxon>
        <taxon>Liliopsida</taxon>
        <taxon>Poales</taxon>
        <taxon>Poaceae</taxon>
        <taxon>PACMAD clade</taxon>
        <taxon>Panicoideae</taxon>
        <taxon>Panicodae</taxon>
        <taxon>Paniceae</taxon>
        <taxon>Panicinae</taxon>
        <taxon>Panicum</taxon>
        <taxon>Panicum sect. Hiantes</taxon>
    </lineage>
</organism>
<reference evidence="2" key="1">
    <citation type="submission" date="2020-05" db="EMBL/GenBank/DDBJ databases">
        <title>WGS assembly of Panicum virgatum.</title>
        <authorList>
            <person name="Lovell J.T."/>
            <person name="Jenkins J."/>
            <person name="Shu S."/>
            <person name="Juenger T.E."/>
            <person name="Schmutz J."/>
        </authorList>
    </citation>
    <scope>NUCLEOTIDE SEQUENCE</scope>
    <source>
        <strain evidence="2">AP13</strain>
    </source>
</reference>
<feature type="region of interest" description="Disordered" evidence="1">
    <location>
        <begin position="55"/>
        <end position="162"/>
    </location>
</feature>